<name>A0ABY8TWK0_TETOB</name>
<evidence type="ECO:0000313" key="3">
    <source>
        <dbReference type="EMBL" id="WIA13524.1"/>
    </source>
</evidence>
<feature type="region of interest" description="Disordered" evidence="1">
    <location>
        <begin position="400"/>
        <end position="423"/>
    </location>
</feature>
<sequence>MSCRCLKIVPWIAIACTLLLAVTIPVWFTYSSTAADSTQQVLRSANAQLPDLSSMLDQASSSALLTLHTVRIVALVLLAAGLGLVCLVAGLHTHHKYRQLQDGVDAGGACRLRCFVSFSAAGSSLLWLGMLLLVLLLALCTSWLLVAWGADAVLGRISQVSSTAEGAVRRAADSASGLVLTLKQAQLDVMDSAPKDVRATQWFKDFRQSVDDLESTVLAGSGSTNNTCKPGCVSLDLLAGLAGLQDNCICLTNTLTDLQQGLGITRQALVPVLVGLLLSYLAVSWLLLYAATSYVVAKRHLQDTRLSASGICPYKHCSSVDPRFSDAAIDIHSSGSTDPKLVAAAAAAGLGPRNSLGGVSAAGSTRIPASYPGTGGVRLQENFSQSSDVELFTPHSRTQLFGLGRPGSSSAASSSNAARSDADTSVDIAQYYRA</sequence>
<feature type="compositionally biased region" description="Low complexity" evidence="1">
    <location>
        <begin position="408"/>
        <end position="423"/>
    </location>
</feature>
<dbReference type="EMBL" id="CP126211">
    <property type="protein sequence ID" value="WIA13524.1"/>
    <property type="molecule type" value="Genomic_DNA"/>
</dbReference>
<evidence type="ECO:0000313" key="4">
    <source>
        <dbReference type="Proteomes" id="UP001244341"/>
    </source>
</evidence>
<accession>A0ABY8TWK0</accession>
<proteinExistence type="predicted"/>
<feature type="transmembrane region" description="Helical" evidence="2">
    <location>
        <begin position="12"/>
        <end position="30"/>
    </location>
</feature>
<feature type="transmembrane region" description="Helical" evidence="2">
    <location>
        <begin position="72"/>
        <end position="91"/>
    </location>
</feature>
<evidence type="ECO:0000256" key="2">
    <source>
        <dbReference type="SAM" id="Phobius"/>
    </source>
</evidence>
<keyword evidence="2" id="KW-1133">Transmembrane helix</keyword>
<keyword evidence="2" id="KW-0812">Transmembrane</keyword>
<organism evidence="3 4">
    <name type="scientific">Tetradesmus obliquus</name>
    <name type="common">Green alga</name>
    <name type="synonym">Acutodesmus obliquus</name>
    <dbReference type="NCBI Taxonomy" id="3088"/>
    <lineage>
        <taxon>Eukaryota</taxon>
        <taxon>Viridiplantae</taxon>
        <taxon>Chlorophyta</taxon>
        <taxon>core chlorophytes</taxon>
        <taxon>Chlorophyceae</taxon>
        <taxon>CS clade</taxon>
        <taxon>Sphaeropleales</taxon>
        <taxon>Scenedesmaceae</taxon>
        <taxon>Tetradesmus</taxon>
    </lineage>
</organism>
<feature type="transmembrane region" description="Helical" evidence="2">
    <location>
        <begin position="268"/>
        <end position="297"/>
    </location>
</feature>
<keyword evidence="4" id="KW-1185">Reference proteome</keyword>
<feature type="transmembrane region" description="Helical" evidence="2">
    <location>
        <begin position="125"/>
        <end position="146"/>
    </location>
</feature>
<protein>
    <submittedName>
        <fullName evidence="3">Uncharacterized protein</fullName>
    </submittedName>
</protein>
<evidence type="ECO:0000256" key="1">
    <source>
        <dbReference type="SAM" id="MobiDB-lite"/>
    </source>
</evidence>
<dbReference type="Proteomes" id="UP001244341">
    <property type="component" value="Chromosome 4b"/>
</dbReference>
<reference evidence="3 4" key="1">
    <citation type="submission" date="2023-05" db="EMBL/GenBank/DDBJ databases">
        <title>A 100% complete, gapless, phased diploid assembly of the Scenedesmus obliquus UTEX 3031 genome.</title>
        <authorList>
            <person name="Biondi T.C."/>
            <person name="Hanschen E.R."/>
            <person name="Kwon T."/>
            <person name="Eng W."/>
            <person name="Kruse C.P.S."/>
            <person name="Koehler S.I."/>
            <person name="Kunde Y."/>
            <person name="Gleasner C.D."/>
            <person name="You Mak K.T."/>
            <person name="Polle J."/>
            <person name="Hovde B.T."/>
            <person name="Starkenburg S.R."/>
        </authorList>
    </citation>
    <scope>NUCLEOTIDE SEQUENCE [LARGE SCALE GENOMIC DNA]</scope>
    <source>
        <strain evidence="3 4">DOE0152z</strain>
    </source>
</reference>
<keyword evidence="2" id="KW-0472">Membrane</keyword>
<gene>
    <name evidence="3" type="ORF">OEZ85_007096</name>
</gene>